<keyword evidence="6 9" id="KW-0411">Iron-sulfur</keyword>
<dbReference type="Gene3D" id="3.90.320.10">
    <property type="match status" value="1"/>
</dbReference>
<dbReference type="GO" id="GO:0051536">
    <property type="term" value="F:iron-sulfur cluster binding"/>
    <property type="evidence" value="ECO:0007669"/>
    <property type="project" value="UniProtKB-KW"/>
</dbReference>
<keyword evidence="5 9" id="KW-0408">Iron</keyword>
<evidence type="ECO:0000256" key="6">
    <source>
        <dbReference type="ARBA" id="ARBA00023014"/>
    </source>
</evidence>
<evidence type="ECO:0000313" key="11">
    <source>
        <dbReference type="EMBL" id="ASV76919.1"/>
    </source>
</evidence>
<dbReference type="EMBL" id="CP018477">
    <property type="protein sequence ID" value="ASV76919.1"/>
    <property type="molecule type" value="Genomic_DNA"/>
</dbReference>
<keyword evidence="3 9" id="KW-0378">Hydrolase</keyword>
<evidence type="ECO:0000313" key="12">
    <source>
        <dbReference type="Proteomes" id="UP000215086"/>
    </source>
</evidence>
<evidence type="ECO:0000259" key="10">
    <source>
        <dbReference type="Pfam" id="PF01930"/>
    </source>
</evidence>
<reference evidence="11 12" key="1">
    <citation type="journal article" name="Front. Microbiol.">
        <title>Sugar Metabolism of the First Thermophilic Planctomycete Thermogutta terrifontis: Comparative Genomic and Transcriptomic Approaches.</title>
        <authorList>
            <person name="Elcheninov A.G."/>
            <person name="Menzel P."/>
            <person name="Gudbergsdottir S.R."/>
            <person name="Slesarev A.I."/>
            <person name="Kadnikov V.V."/>
            <person name="Krogh A."/>
            <person name="Bonch-Osmolovskaya E.A."/>
            <person name="Peng X."/>
            <person name="Kublanov I.V."/>
        </authorList>
    </citation>
    <scope>NUCLEOTIDE SEQUENCE [LARGE SCALE GENOMIC DNA]</scope>
    <source>
        <strain evidence="11 12">R1</strain>
    </source>
</reference>
<dbReference type="GO" id="GO:0046872">
    <property type="term" value="F:metal ion binding"/>
    <property type="evidence" value="ECO:0007669"/>
    <property type="project" value="UniProtKB-KW"/>
</dbReference>
<evidence type="ECO:0000256" key="3">
    <source>
        <dbReference type="ARBA" id="ARBA00022801"/>
    </source>
</evidence>
<dbReference type="OrthoDB" id="9794720at2"/>
<dbReference type="InterPro" id="IPR013343">
    <property type="entry name" value="CRISPR-assoc_prot_Cas4"/>
</dbReference>
<comment type="cofactor">
    <cofactor evidence="9">
        <name>Mg(2+)</name>
        <dbReference type="ChEBI" id="CHEBI:18420"/>
    </cofactor>
    <cofactor evidence="9">
        <name>Mn(2+)</name>
        <dbReference type="ChEBI" id="CHEBI:29035"/>
    </cofactor>
    <text evidence="9">Mg(2+) or Mn(2+) required for ssDNA cleavage activity.</text>
</comment>
<name>A0A286RLT8_9BACT</name>
<evidence type="ECO:0000256" key="5">
    <source>
        <dbReference type="ARBA" id="ARBA00023004"/>
    </source>
</evidence>
<keyword evidence="4 9" id="KW-0269">Exonuclease</keyword>
<keyword evidence="7 9" id="KW-0051">Antiviral defense</keyword>
<dbReference type="Proteomes" id="UP000215086">
    <property type="component" value="Chromosome"/>
</dbReference>
<sequence length="183" mass="21533">MTRHITGITPRALSEEELDLLRVNGTKVNYWAICPRKLWFFSKGITMEHTFDRVALDRLLHRESYRNLPRRDVLIDNLIRLDVLEGQEKVLEVKYSRKFSDAARLQVAYYLLYLKHLGAGDLVGELRFPRDRRREEVRLTPDLEAKLAEALRNIREIENSPRPPDVAFQSYCLRCAYAELCWG</sequence>
<comment type="similarity">
    <text evidence="9">Belongs to the CRISPR-associated exonuclease Cas4 family.</text>
</comment>
<evidence type="ECO:0000256" key="8">
    <source>
        <dbReference type="ARBA" id="ARBA00023211"/>
    </source>
</evidence>
<gene>
    <name evidence="11" type="ORF">THTE_4318</name>
</gene>
<dbReference type="InterPro" id="IPR011604">
    <property type="entry name" value="PDDEXK-like_dom_sf"/>
</dbReference>
<protein>
    <recommendedName>
        <fullName evidence="9">CRISPR-associated exonuclease Cas4</fullName>
        <ecNumber evidence="9">3.1.12.1</ecNumber>
    </recommendedName>
</protein>
<keyword evidence="1 9" id="KW-0540">Nuclease</keyword>
<proteinExistence type="inferred from homology"/>
<evidence type="ECO:0000256" key="4">
    <source>
        <dbReference type="ARBA" id="ARBA00022839"/>
    </source>
</evidence>
<dbReference type="EC" id="3.1.12.1" evidence="9"/>
<evidence type="ECO:0000256" key="7">
    <source>
        <dbReference type="ARBA" id="ARBA00023118"/>
    </source>
</evidence>
<organism evidence="11 12">
    <name type="scientific">Thermogutta terrifontis</name>
    <dbReference type="NCBI Taxonomy" id="1331910"/>
    <lineage>
        <taxon>Bacteria</taxon>
        <taxon>Pseudomonadati</taxon>
        <taxon>Planctomycetota</taxon>
        <taxon>Planctomycetia</taxon>
        <taxon>Pirellulales</taxon>
        <taxon>Thermoguttaceae</taxon>
        <taxon>Thermogutta</taxon>
    </lineage>
</organism>
<dbReference type="Pfam" id="PF01930">
    <property type="entry name" value="Cas_Cas4"/>
    <property type="match status" value="1"/>
</dbReference>
<dbReference type="RefSeq" id="WP_095416589.1">
    <property type="nucleotide sequence ID" value="NZ_CP018477.1"/>
</dbReference>
<dbReference type="AlphaFoldDB" id="A0A286RLT8"/>
<dbReference type="GO" id="GO:0004527">
    <property type="term" value="F:exonuclease activity"/>
    <property type="evidence" value="ECO:0007669"/>
    <property type="project" value="UniProtKB-KW"/>
</dbReference>
<evidence type="ECO:0000256" key="1">
    <source>
        <dbReference type="ARBA" id="ARBA00022722"/>
    </source>
</evidence>
<keyword evidence="2 9" id="KW-0479">Metal-binding</keyword>
<evidence type="ECO:0000256" key="2">
    <source>
        <dbReference type="ARBA" id="ARBA00022723"/>
    </source>
</evidence>
<comment type="cofactor">
    <cofactor evidence="9">
        <name>iron-sulfur cluster</name>
        <dbReference type="ChEBI" id="CHEBI:30408"/>
    </cofactor>
</comment>
<feature type="domain" description="DUF83" evidence="10">
    <location>
        <begin position="24"/>
        <end position="182"/>
    </location>
</feature>
<keyword evidence="12" id="KW-1185">Reference proteome</keyword>
<comment type="function">
    <text evidence="9">CRISPR (clustered regularly interspaced short palindromic repeat) is an adaptive immune system that provides protection against mobile genetic elements (viruses, transposable elements and conjugative plasmids). CRISPR clusters contain sequences complementary to antecedent mobile elements and target invading nucleic acids. CRISPR clusters are transcribed and processed into CRISPR RNA (crRNA).</text>
</comment>
<accession>A0A286RLT8</accession>
<keyword evidence="8 9" id="KW-0464">Manganese</keyword>
<dbReference type="GO" id="GO:0051607">
    <property type="term" value="P:defense response to virus"/>
    <property type="evidence" value="ECO:0007669"/>
    <property type="project" value="UniProtKB-KW"/>
</dbReference>
<evidence type="ECO:0000256" key="9">
    <source>
        <dbReference type="RuleBase" id="RU365022"/>
    </source>
</evidence>
<dbReference type="InterPro" id="IPR022765">
    <property type="entry name" value="Dna2/Cas4_DUF83"/>
</dbReference>
<dbReference type="KEGG" id="ttf:THTE_4318"/>
<dbReference type="NCBIfam" id="TIGR00372">
    <property type="entry name" value="cas4"/>
    <property type="match status" value="1"/>
</dbReference>
<dbReference type="PANTHER" id="PTHR37168">
    <property type="entry name" value="CRISPR-ASSOCIATED EXONUCLEASE CAS4"/>
    <property type="match status" value="1"/>
</dbReference>
<dbReference type="PANTHER" id="PTHR37168:SF1">
    <property type="entry name" value="CRISPR-ASSOCIATED EXONUCLEASE CAS4"/>
    <property type="match status" value="1"/>
</dbReference>